<name>A0AAF1B9Y1_DAUCS</name>
<reference evidence="2" key="1">
    <citation type="journal article" date="2016" name="Nat. Genet.">
        <title>A high-quality carrot genome assembly provides new insights into carotenoid accumulation and asterid genome evolution.</title>
        <authorList>
            <person name="Iorizzo M."/>
            <person name="Ellison S."/>
            <person name="Senalik D."/>
            <person name="Zeng P."/>
            <person name="Satapoomin P."/>
            <person name="Huang J."/>
            <person name="Bowman M."/>
            <person name="Iovene M."/>
            <person name="Sanseverino W."/>
            <person name="Cavagnaro P."/>
            <person name="Yildiz M."/>
            <person name="Macko-Podgorni A."/>
            <person name="Moranska E."/>
            <person name="Grzebelus E."/>
            <person name="Grzebelus D."/>
            <person name="Ashrafi H."/>
            <person name="Zheng Z."/>
            <person name="Cheng S."/>
            <person name="Spooner D."/>
            <person name="Van Deynze A."/>
            <person name="Simon P."/>
        </authorList>
    </citation>
    <scope>NUCLEOTIDE SEQUENCE</scope>
    <source>
        <tissue evidence="2">Leaf</tissue>
    </source>
</reference>
<keyword evidence="1" id="KW-0812">Transmembrane</keyword>
<keyword evidence="1" id="KW-0472">Membrane</keyword>
<evidence type="ECO:0000256" key="1">
    <source>
        <dbReference type="SAM" id="Phobius"/>
    </source>
</evidence>
<dbReference type="AlphaFoldDB" id="A0AAF1B9Y1"/>
<evidence type="ECO:0000313" key="2">
    <source>
        <dbReference type="EMBL" id="WOH08691.1"/>
    </source>
</evidence>
<sequence length="45" mass="5563">MLGFSIRYLFFFFFVRILSGIFICFQVNIFRVFSIRNHFVELYTI</sequence>
<accession>A0AAF1B9Y1</accession>
<proteinExistence type="predicted"/>
<evidence type="ECO:0000313" key="3">
    <source>
        <dbReference type="Proteomes" id="UP000077755"/>
    </source>
</evidence>
<dbReference type="EMBL" id="CP093349">
    <property type="protein sequence ID" value="WOH08691.1"/>
    <property type="molecule type" value="Genomic_DNA"/>
</dbReference>
<keyword evidence="1" id="KW-1133">Transmembrane helix</keyword>
<feature type="transmembrane region" description="Helical" evidence="1">
    <location>
        <begin position="6"/>
        <end position="30"/>
    </location>
</feature>
<gene>
    <name evidence="2" type="ORF">DCAR_0728136</name>
</gene>
<reference evidence="2" key="2">
    <citation type="submission" date="2022-03" db="EMBL/GenBank/DDBJ databases">
        <title>Draft title - Genomic analysis of global carrot germplasm unveils the trajectory of domestication and the origin of high carotenoid orange carrot.</title>
        <authorList>
            <person name="Iorizzo M."/>
            <person name="Ellison S."/>
            <person name="Senalik D."/>
            <person name="Macko-Podgorni A."/>
            <person name="Grzebelus D."/>
            <person name="Bostan H."/>
            <person name="Rolling W."/>
            <person name="Curaba J."/>
            <person name="Simon P."/>
        </authorList>
    </citation>
    <scope>NUCLEOTIDE SEQUENCE</scope>
    <source>
        <tissue evidence="2">Leaf</tissue>
    </source>
</reference>
<protein>
    <submittedName>
        <fullName evidence="2">Uncharacterized protein</fullName>
    </submittedName>
</protein>
<keyword evidence="3" id="KW-1185">Reference proteome</keyword>
<dbReference type="Proteomes" id="UP000077755">
    <property type="component" value="Chromosome 7"/>
</dbReference>
<organism evidence="2 3">
    <name type="scientific">Daucus carota subsp. sativus</name>
    <name type="common">Carrot</name>
    <dbReference type="NCBI Taxonomy" id="79200"/>
    <lineage>
        <taxon>Eukaryota</taxon>
        <taxon>Viridiplantae</taxon>
        <taxon>Streptophyta</taxon>
        <taxon>Embryophyta</taxon>
        <taxon>Tracheophyta</taxon>
        <taxon>Spermatophyta</taxon>
        <taxon>Magnoliopsida</taxon>
        <taxon>eudicotyledons</taxon>
        <taxon>Gunneridae</taxon>
        <taxon>Pentapetalae</taxon>
        <taxon>asterids</taxon>
        <taxon>campanulids</taxon>
        <taxon>Apiales</taxon>
        <taxon>Apiaceae</taxon>
        <taxon>Apioideae</taxon>
        <taxon>Scandiceae</taxon>
        <taxon>Daucinae</taxon>
        <taxon>Daucus</taxon>
        <taxon>Daucus sect. Daucus</taxon>
    </lineage>
</organism>